<dbReference type="InterPro" id="IPR021139">
    <property type="entry name" value="NYN"/>
</dbReference>
<gene>
    <name evidence="2" type="ORF">A3D72_04555</name>
</gene>
<evidence type="ECO:0000259" key="1">
    <source>
        <dbReference type="Pfam" id="PF01936"/>
    </source>
</evidence>
<dbReference type="PANTHER" id="PTHR35458">
    <property type="entry name" value="SLR0755 PROTEIN"/>
    <property type="match status" value="1"/>
</dbReference>
<dbReference type="GO" id="GO:0004540">
    <property type="term" value="F:RNA nuclease activity"/>
    <property type="evidence" value="ECO:0007669"/>
    <property type="project" value="InterPro"/>
</dbReference>
<proteinExistence type="predicted"/>
<reference evidence="2 3" key="1">
    <citation type="journal article" date="2016" name="Nat. Commun.">
        <title>Thousands of microbial genomes shed light on interconnected biogeochemical processes in an aquifer system.</title>
        <authorList>
            <person name="Anantharaman K."/>
            <person name="Brown C.T."/>
            <person name="Hug L.A."/>
            <person name="Sharon I."/>
            <person name="Castelle C.J."/>
            <person name="Probst A.J."/>
            <person name="Thomas B.C."/>
            <person name="Singh A."/>
            <person name="Wilkins M.J."/>
            <person name="Karaoz U."/>
            <person name="Brodie E.L."/>
            <person name="Williams K.H."/>
            <person name="Hubbard S.S."/>
            <person name="Banfield J.F."/>
        </authorList>
    </citation>
    <scope>NUCLEOTIDE SEQUENCE [LARGE SCALE GENOMIC DNA]</scope>
</reference>
<dbReference type="InterPro" id="IPR047140">
    <property type="entry name" value="LabA"/>
</dbReference>
<accession>A0A1F7U8R3</accession>
<sequence length="186" mass="20425">MIKHPSQRVGVFIDAANMYHSAKNVHNARVNFKNLLEDAVDGRQLVRAIAYVVKTKTGEEKPFFEALAAVGIETKEKELQEFFGGAKKADWDVGIAVDAIRIADLLDVVILVSGDGDFIPLAEYLRNQGRQVEVVSFRSTTSSKLIEMTDGFMDLSADPDRYLIGAGRGRAGRAMIIRSGGKKEPV</sequence>
<dbReference type="EMBL" id="MGDZ01000007">
    <property type="protein sequence ID" value="OGL74107.1"/>
    <property type="molecule type" value="Genomic_DNA"/>
</dbReference>
<protein>
    <recommendedName>
        <fullName evidence="1">NYN domain-containing protein</fullName>
    </recommendedName>
</protein>
<feature type="domain" description="NYN" evidence="1">
    <location>
        <begin position="8"/>
        <end position="155"/>
    </location>
</feature>
<dbReference type="Proteomes" id="UP000176303">
    <property type="component" value="Unassembled WGS sequence"/>
</dbReference>
<dbReference type="STRING" id="1802391.A3D72_04555"/>
<dbReference type="Gene3D" id="3.40.50.1010">
    <property type="entry name" value="5'-nuclease"/>
    <property type="match status" value="1"/>
</dbReference>
<evidence type="ECO:0000313" key="2">
    <source>
        <dbReference type="EMBL" id="OGL74107.1"/>
    </source>
</evidence>
<evidence type="ECO:0000313" key="3">
    <source>
        <dbReference type="Proteomes" id="UP000176303"/>
    </source>
</evidence>
<organism evidence="2 3">
    <name type="scientific">Candidatus Uhrbacteria bacterium RIFCSPHIGHO2_02_FULL_57_19</name>
    <dbReference type="NCBI Taxonomy" id="1802391"/>
    <lineage>
        <taxon>Bacteria</taxon>
        <taxon>Candidatus Uhriibacteriota</taxon>
    </lineage>
</organism>
<name>A0A1F7U8R3_9BACT</name>
<dbReference type="Pfam" id="PF01936">
    <property type="entry name" value="NYN"/>
    <property type="match status" value="1"/>
</dbReference>
<comment type="caution">
    <text evidence="2">The sequence shown here is derived from an EMBL/GenBank/DDBJ whole genome shotgun (WGS) entry which is preliminary data.</text>
</comment>
<dbReference type="PANTHER" id="PTHR35458:SF8">
    <property type="entry name" value="SLR0650 PROTEIN"/>
    <property type="match status" value="1"/>
</dbReference>
<dbReference type="AlphaFoldDB" id="A0A1F7U8R3"/>
<dbReference type="CDD" id="cd10911">
    <property type="entry name" value="PIN_LabA"/>
    <property type="match status" value="1"/>
</dbReference>